<dbReference type="GO" id="GO:0005789">
    <property type="term" value="C:endoplasmic reticulum membrane"/>
    <property type="evidence" value="ECO:0007669"/>
    <property type="project" value="TreeGrafter"/>
</dbReference>
<evidence type="ECO:0000256" key="1">
    <source>
        <dbReference type="SAM" id="MobiDB-lite"/>
    </source>
</evidence>
<reference evidence="4 6" key="2">
    <citation type="journal article" date="2018" name="Elife">
        <title>Functional genomics of lipid metabolism in the oleaginous yeast Rhodosporidium toruloides.</title>
        <authorList>
            <person name="Coradetti S.T."/>
            <person name="Pinel D."/>
            <person name="Geiselman G."/>
            <person name="Ito M."/>
            <person name="Mondo S."/>
            <person name="Reilly M.C."/>
            <person name="Cheng Y.F."/>
            <person name="Bauer S."/>
            <person name="Grigoriev I."/>
            <person name="Gladden J.M."/>
            <person name="Simmons B.A."/>
            <person name="Brem R."/>
            <person name="Arkin A.P."/>
            <person name="Skerker J.M."/>
        </authorList>
    </citation>
    <scope>NUCLEOTIDE SEQUENCE [LARGE SCALE GENOMIC DNA]</scope>
    <source>
        <strain evidence="4 6">NBRC 0880</strain>
    </source>
</reference>
<protein>
    <submittedName>
        <fullName evidence="3">BY PROTMAP: gi|342321388|gb|EGU13322.1| putative Rab escort protein [Rhodotorula glutinis ATCC 204091]</fullName>
    </submittedName>
    <submittedName>
        <fullName evidence="4">ER protein Pkr1-domain containing protein</fullName>
    </submittedName>
</protein>
<keyword evidence="2" id="KW-0812">Transmembrane</keyword>
<evidence type="ECO:0000313" key="3">
    <source>
        <dbReference type="EMBL" id="CTR05310.1"/>
    </source>
</evidence>
<keyword evidence="2" id="KW-1133">Transmembrane helix</keyword>
<dbReference type="EMBL" id="LCTV02000002">
    <property type="protein sequence ID" value="PRQ76876.1"/>
    <property type="molecule type" value="Genomic_DNA"/>
</dbReference>
<evidence type="ECO:0000313" key="5">
    <source>
        <dbReference type="Proteomes" id="UP000199069"/>
    </source>
</evidence>
<dbReference type="Proteomes" id="UP000239560">
    <property type="component" value="Unassembled WGS sequence"/>
</dbReference>
<keyword evidence="5" id="KW-1185">Reference proteome</keyword>
<sequence length="282" mass="30183">MAQTARNDRPGVFTDLANSIFTPGTNSGLVAAMNYSFYALFATLFGMLILTRGNGHVLVMLGLSVALWASIRWVLVAIADAEEQQRRERLEKERGEVSKGGGPAEVAAGDGQKDRAFTSPLGPMHFAEPSSSSSTSLASLFSRDSTSSSASKRLSRPAKRSKPSPSKATISISGPVLISSSNPLVAPTDSSSFEPTLSAPSPPYGDASRTSSPPPPYEALPPSPSSPSSDDSFNRPVDHPLLPSPILESRFASWDTERHSRKKEEAKRWDGRVGEEVRRLGL</sequence>
<dbReference type="Pfam" id="PF08636">
    <property type="entry name" value="Pkr1"/>
    <property type="match status" value="1"/>
</dbReference>
<feature type="compositionally biased region" description="Polar residues" evidence="1">
    <location>
        <begin position="178"/>
        <end position="199"/>
    </location>
</feature>
<keyword evidence="2" id="KW-0472">Membrane</keyword>
<proteinExistence type="predicted"/>
<evidence type="ECO:0000313" key="6">
    <source>
        <dbReference type="Proteomes" id="UP000239560"/>
    </source>
</evidence>
<feature type="transmembrane region" description="Helical" evidence="2">
    <location>
        <begin position="57"/>
        <end position="79"/>
    </location>
</feature>
<feature type="region of interest" description="Disordered" evidence="1">
    <location>
        <begin position="89"/>
        <end position="282"/>
    </location>
</feature>
<feature type="compositionally biased region" description="Basic residues" evidence="1">
    <location>
        <begin position="153"/>
        <end position="162"/>
    </location>
</feature>
<accession>A0A0K3C9X2</accession>
<dbReference type="OrthoDB" id="9626941at2759"/>
<dbReference type="PANTHER" id="PTHR28251:SF1">
    <property type="entry name" value="V-TYPE ATPASE ASSEMBLY FACTOR PKR1"/>
    <property type="match status" value="1"/>
</dbReference>
<feature type="compositionally biased region" description="Basic and acidic residues" evidence="1">
    <location>
        <begin position="255"/>
        <end position="282"/>
    </location>
</feature>
<gene>
    <name evidence="3" type="primary">FGENESH: predicted gene_2.340</name>
    <name evidence="4" type="ORF">AAT19DRAFT_12294</name>
    <name evidence="3" type="ORF">BN2166_0011710</name>
</gene>
<dbReference type="AlphaFoldDB" id="A0A0K3C9X2"/>
<feature type="compositionally biased region" description="Pro residues" evidence="1">
    <location>
        <begin position="212"/>
        <end position="225"/>
    </location>
</feature>
<reference evidence="3 5" key="1">
    <citation type="submission" date="2015-07" db="EMBL/GenBank/DDBJ databases">
        <authorList>
            <person name="Cajimat M.N.B."/>
            <person name="Milazzo M.L."/>
            <person name="Fulhorst C.F."/>
        </authorList>
    </citation>
    <scope>NUCLEOTIDE SEQUENCE [LARGE SCALE GENOMIC DNA]</scope>
    <source>
        <strain evidence="3">Single colony</strain>
    </source>
</reference>
<dbReference type="GO" id="GO:0070072">
    <property type="term" value="P:vacuolar proton-transporting V-type ATPase complex assembly"/>
    <property type="evidence" value="ECO:0007669"/>
    <property type="project" value="InterPro"/>
</dbReference>
<evidence type="ECO:0000313" key="4">
    <source>
        <dbReference type="EMBL" id="PRQ76876.1"/>
    </source>
</evidence>
<feature type="compositionally biased region" description="Low complexity" evidence="1">
    <location>
        <begin position="130"/>
        <end position="152"/>
    </location>
</feature>
<dbReference type="InterPro" id="IPR013945">
    <property type="entry name" value="Pkr1"/>
</dbReference>
<organism evidence="3 5">
    <name type="scientific">Rhodotorula toruloides</name>
    <name type="common">Yeast</name>
    <name type="synonym">Rhodosporidium toruloides</name>
    <dbReference type="NCBI Taxonomy" id="5286"/>
    <lineage>
        <taxon>Eukaryota</taxon>
        <taxon>Fungi</taxon>
        <taxon>Dikarya</taxon>
        <taxon>Basidiomycota</taxon>
        <taxon>Pucciniomycotina</taxon>
        <taxon>Microbotryomycetes</taxon>
        <taxon>Sporidiobolales</taxon>
        <taxon>Sporidiobolaceae</taxon>
        <taxon>Rhodotorula</taxon>
    </lineage>
</organism>
<dbReference type="EMBL" id="CWKI01000002">
    <property type="protein sequence ID" value="CTR05310.1"/>
    <property type="molecule type" value="Genomic_DNA"/>
</dbReference>
<feature type="transmembrane region" description="Helical" evidence="2">
    <location>
        <begin position="29"/>
        <end position="50"/>
    </location>
</feature>
<dbReference type="STRING" id="5286.A0A0K3C9X2"/>
<dbReference type="PANTHER" id="PTHR28251">
    <property type="entry name" value="V-TYPE ATPASE ASSEMBLY FACTOR PKR1"/>
    <property type="match status" value="1"/>
</dbReference>
<name>A0A0K3C9X2_RHOTO</name>
<evidence type="ECO:0000256" key="2">
    <source>
        <dbReference type="SAM" id="Phobius"/>
    </source>
</evidence>
<dbReference type="Proteomes" id="UP000199069">
    <property type="component" value="Unassembled WGS sequence"/>
</dbReference>